<name>A0AA39ZYJ9_9PEZI</name>
<gene>
    <name evidence="2" type="ORF">B0T26DRAFT_725090</name>
</gene>
<evidence type="ECO:0000313" key="3">
    <source>
        <dbReference type="Proteomes" id="UP001172101"/>
    </source>
</evidence>
<organism evidence="2 3">
    <name type="scientific">Lasiosphaeria miniovina</name>
    <dbReference type="NCBI Taxonomy" id="1954250"/>
    <lineage>
        <taxon>Eukaryota</taxon>
        <taxon>Fungi</taxon>
        <taxon>Dikarya</taxon>
        <taxon>Ascomycota</taxon>
        <taxon>Pezizomycotina</taxon>
        <taxon>Sordariomycetes</taxon>
        <taxon>Sordariomycetidae</taxon>
        <taxon>Sordariales</taxon>
        <taxon>Lasiosphaeriaceae</taxon>
        <taxon>Lasiosphaeria</taxon>
    </lineage>
</organism>
<reference evidence="2" key="1">
    <citation type="submission" date="2023-06" db="EMBL/GenBank/DDBJ databases">
        <title>Genome-scale phylogeny and comparative genomics of the fungal order Sordariales.</title>
        <authorList>
            <consortium name="Lawrence Berkeley National Laboratory"/>
            <person name="Hensen N."/>
            <person name="Bonometti L."/>
            <person name="Westerberg I."/>
            <person name="Brannstrom I.O."/>
            <person name="Guillou S."/>
            <person name="Cros-Aarteil S."/>
            <person name="Calhoun S."/>
            <person name="Haridas S."/>
            <person name="Kuo A."/>
            <person name="Mondo S."/>
            <person name="Pangilinan J."/>
            <person name="Riley R."/>
            <person name="LaButti K."/>
            <person name="Andreopoulos B."/>
            <person name="Lipzen A."/>
            <person name="Chen C."/>
            <person name="Yanf M."/>
            <person name="Daum C."/>
            <person name="Ng V."/>
            <person name="Clum A."/>
            <person name="Steindorff A."/>
            <person name="Ohm R."/>
            <person name="Martin F."/>
            <person name="Silar P."/>
            <person name="Natvig D."/>
            <person name="Lalanne C."/>
            <person name="Gautier V."/>
            <person name="Ament-velasquez S.L."/>
            <person name="Kruys A."/>
            <person name="Hutchinson M.I."/>
            <person name="Powell A.J."/>
            <person name="Barry K."/>
            <person name="Miller A.N."/>
            <person name="Grigoriev I.V."/>
            <person name="Debuchy R."/>
            <person name="Gladieux P."/>
            <person name="Thoren M.H."/>
            <person name="Johannesson H."/>
        </authorList>
    </citation>
    <scope>NUCLEOTIDE SEQUENCE</scope>
    <source>
        <strain evidence="2">SMH2392-1A</strain>
    </source>
</reference>
<evidence type="ECO:0000256" key="1">
    <source>
        <dbReference type="SAM" id="MobiDB-lite"/>
    </source>
</evidence>
<dbReference type="EMBL" id="JAUIRO010000007">
    <property type="protein sequence ID" value="KAK0705968.1"/>
    <property type="molecule type" value="Genomic_DNA"/>
</dbReference>
<dbReference type="GeneID" id="85326001"/>
<protein>
    <submittedName>
        <fullName evidence="2">Uncharacterized protein</fullName>
    </submittedName>
</protein>
<dbReference type="RefSeq" id="XP_060291062.1">
    <property type="nucleotide sequence ID" value="XM_060442731.1"/>
</dbReference>
<feature type="region of interest" description="Disordered" evidence="1">
    <location>
        <begin position="80"/>
        <end position="102"/>
    </location>
</feature>
<proteinExistence type="predicted"/>
<accession>A0AA39ZYJ9</accession>
<feature type="compositionally biased region" description="Basic and acidic residues" evidence="1">
    <location>
        <begin position="92"/>
        <end position="102"/>
    </location>
</feature>
<sequence length="227" mass="24025">MYVPTCIQVAQCNYDKEVFPRQEMKPYKLVTVNKLLQPTMLDRSARSLARSEILICLTQNPNFIHASVIDRPIDPVRCKHQFSRRSSRHTRMSTDRQTDRHHPTCADTACERLPQNAAGTDTVTVTVTVSDGSSWTPSTAGTVVFTAADVDAVAVHVSAAPLAVASCTRTVSVTVSNTRTVLRCGPSLSAGMLLLVSGVVGGEARSAGSTAGAGSVSSSMAPGCSSS</sequence>
<dbReference type="AlphaFoldDB" id="A0AA39ZYJ9"/>
<comment type="caution">
    <text evidence="2">The sequence shown here is derived from an EMBL/GenBank/DDBJ whole genome shotgun (WGS) entry which is preliminary data.</text>
</comment>
<keyword evidence="3" id="KW-1185">Reference proteome</keyword>
<dbReference type="Proteomes" id="UP001172101">
    <property type="component" value="Unassembled WGS sequence"/>
</dbReference>
<evidence type="ECO:0000313" key="2">
    <source>
        <dbReference type="EMBL" id="KAK0705968.1"/>
    </source>
</evidence>
<feature type="region of interest" description="Disordered" evidence="1">
    <location>
        <begin position="207"/>
        <end position="227"/>
    </location>
</feature>
<feature type="compositionally biased region" description="Basic residues" evidence="1">
    <location>
        <begin position="80"/>
        <end position="91"/>
    </location>
</feature>